<dbReference type="PANTHER" id="PTHR41237:SF1">
    <property type="entry name" value="SMALL RIBOSOMAL SUBUNIT PROTEIN BS21M"/>
    <property type="match status" value="1"/>
</dbReference>
<dbReference type="Pfam" id="PF01165">
    <property type="entry name" value="Ribosomal_S21"/>
    <property type="match status" value="1"/>
</dbReference>
<accession>A0A7C8IYJ0</accession>
<evidence type="ECO:0000256" key="1">
    <source>
        <dbReference type="ARBA" id="ARBA00006640"/>
    </source>
</evidence>
<evidence type="ECO:0000313" key="4">
    <source>
        <dbReference type="EMBL" id="KAF3082355.1"/>
    </source>
</evidence>
<gene>
    <name evidence="4" type="ORF">TWF102_001200</name>
</gene>
<reference evidence="4 5" key="1">
    <citation type="submission" date="2019-06" db="EMBL/GenBank/DDBJ databases">
        <authorList>
            <person name="Palmer J.M."/>
        </authorList>
    </citation>
    <scope>NUCLEOTIDE SEQUENCE [LARGE SCALE GENOMIC DNA]</scope>
    <source>
        <strain evidence="4 5">TWF102</strain>
    </source>
</reference>
<dbReference type="GO" id="GO:0005763">
    <property type="term" value="C:mitochondrial small ribosomal subunit"/>
    <property type="evidence" value="ECO:0007669"/>
    <property type="project" value="TreeGrafter"/>
</dbReference>
<evidence type="ECO:0000313" key="5">
    <source>
        <dbReference type="Proteomes" id="UP000475325"/>
    </source>
</evidence>
<dbReference type="PANTHER" id="PTHR41237">
    <property type="entry name" value="37S RIBOSOMAL PROTEIN MRP21, MITOCHONDRIAL"/>
    <property type="match status" value="1"/>
</dbReference>
<proteinExistence type="inferred from homology"/>
<dbReference type="EMBL" id="WIQW01000116">
    <property type="protein sequence ID" value="KAF3082355.1"/>
    <property type="molecule type" value="Genomic_DNA"/>
</dbReference>
<organism evidence="4 5">
    <name type="scientific">Orbilia oligospora</name>
    <name type="common">Nematode-trapping fungus</name>
    <name type="synonym">Arthrobotrys oligospora</name>
    <dbReference type="NCBI Taxonomy" id="2813651"/>
    <lineage>
        <taxon>Eukaryota</taxon>
        <taxon>Fungi</taxon>
        <taxon>Dikarya</taxon>
        <taxon>Ascomycota</taxon>
        <taxon>Pezizomycotina</taxon>
        <taxon>Orbiliomycetes</taxon>
        <taxon>Orbiliales</taxon>
        <taxon>Orbiliaceae</taxon>
        <taxon>Orbilia</taxon>
    </lineage>
</organism>
<sequence>MSAAFRGTSLAVRRPLRLASIGNPNYSISRRCGPILAHTTQISTSIVRLQSNSAQPLDKVSSMDWTSNSATSIESPVPTIPPSYHSKLPPRLGSTAGRSIAVRGGDVAGAFMQLRRICAENSIIRDANAQRFYERPGVKKKRLRRERFRRRFKESFKRMVSTVLEMKRQAVRIFGGSN</sequence>
<comment type="similarity">
    <text evidence="1">Belongs to the bacterial ribosomal protein bS21 family.</text>
</comment>
<dbReference type="GO" id="GO:0003735">
    <property type="term" value="F:structural constituent of ribosome"/>
    <property type="evidence" value="ECO:0007669"/>
    <property type="project" value="InterPro"/>
</dbReference>
<dbReference type="InterPro" id="IPR052837">
    <property type="entry name" value="Mitoribosomal_bS21"/>
</dbReference>
<dbReference type="AlphaFoldDB" id="A0A7C8IYJ0"/>
<name>A0A7C8IYJ0_ORBOL</name>
<evidence type="ECO:0008006" key="6">
    <source>
        <dbReference type="Google" id="ProtNLM"/>
    </source>
</evidence>
<dbReference type="InterPro" id="IPR001911">
    <property type="entry name" value="Ribosomal_bS21"/>
</dbReference>
<keyword evidence="2" id="KW-0689">Ribosomal protein</keyword>
<evidence type="ECO:0000256" key="3">
    <source>
        <dbReference type="ARBA" id="ARBA00023274"/>
    </source>
</evidence>
<dbReference type="NCBIfam" id="TIGR00030">
    <property type="entry name" value="S21p"/>
    <property type="match status" value="1"/>
</dbReference>
<protein>
    <recommendedName>
        <fullName evidence="6">Ribosomal protein S21</fullName>
    </recommendedName>
</protein>
<keyword evidence="3" id="KW-0687">Ribonucleoprotein</keyword>
<comment type="caution">
    <text evidence="4">The sequence shown here is derived from an EMBL/GenBank/DDBJ whole genome shotgun (WGS) entry which is preliminary data.</text>
</comment>
<dbReference type="Proteomes" id="UP000475325">
    <property type="component" value="Unassembled WGS sequence"/>
</dbReference>
<dbReference type="GO" id="GO:0070124">
    <property type="term" value="P:mitochondrial translational initiation"/>
    <property type="evidence" value="ECO:0007669"/>
    <property type="project" value="TreeGrafter"/>
</dbReference>
<evidence type="ECO:0000256" key="2">
    <source>
        <dbReference type="ARBA" id="ARBA00022980"/>
    </source>
</evidence>